<sequence>MRKKVSIIGSVGIPAKYGGFETLVEYLTKDKINSDIEYHVFCSSKAYSEKLPVHNNAKLHYVNFEANGVSSIIYDIISIIKASFFSDTMLILGVSGALILPILRLFYRGKIVCNIDGLEHRRDKWSPFARKMLKFFEGIAVRNSDVVVADNKGIYDYVKETYARESSVIAYGADHTSYVELQEATKTKYKIPEKYYFSVCRIEPENNTHILLEAFSQRGDDIVFVGNWDNSEYGRELKVKYSSKQNITLLDPIYDQHILNQLRSNCYCYLHGHSAGGTNPSLVEAMYLSLPIIAFDVNYNRYTTFGKAMYFKNVSDLHNVIDTLSFDKIKSCSADMQDVASSHYTWYKIAEKYEEQYALEVTVNR</sequence>
<evidence type="ECO:0000313" key="4">
    <source>
        <dbReference type="EMBL" id="GAA4826815.1"/>
    </source>
</evidence>
<dbReference type="PANTHER" id="PTHR46401:SF2">
    <property type="entry name" value="GLYCOSYLTRANSFERASE WBBK-RELATED"/>
    <property type="match status" value="1"/>
</dbReference>
<evidence type="ECO:0000259" key="2">
    <source>
        <dbReference type="Pfam" id="PF00534"/>
    </source>
</evidence>
<dbReference type="RefSeq" id="WP_345369618.1">
    <property type="nucleotide sequence ID" value="NZ_BAABJX010000017.1"/>
</dbReference>
<dbReference type="Proteomes" id="UP001500298">
    <property type="component" value="Unassembled WGS sequence"/>
</dbReference>
<dbReference type="Pfam" id="PF00534">
    <property type="entry name" value="Glycos_transf_1"/>
    <property type="match status" value="1"/>
</dbReference>
<name>A0ABP9D7G3_9BACT</name>
<keyword evidence="1" id="KW-0808">Transferase</keyword>
<dbReference type="InterPro" id="IPR001296">
    <property type="entry name" value="Glyco_trans_1"/>
</dbReference>
<dbReference type="SUPFAM" id="SSF53756">
    <property type="entry name" value="UDP-Glycosyltransferase/glycogen phosphorylase"/>
    <property type="match status" value="1"/>
</dbReference>
<evidence type="ECO:0000259" key="3">
    <source>
        <dbReference type="Pfam" id="PF09314"/>
    </source>
</evidence>
<protein>
    <submittedName>
        <fullName evidence="4">Glycosyltransferase family 1 protein</fullName>
    </submittedName>
</protein>
<comment type="caution">
    <text evidence="4">The sequence shown here is derived from an EMBL/GenBank/DDBJ whole genome shotgun (WGS) entry which is preliminary data.</text>
</comment>
<gene>
    <name evidence="4" type="ORF">GCM10023331_09400</name>
</gene>
<dbReference type="InterPro" id="IPR015393">
    <property type="entry name" value="DUF1972"/>
</dbReference>
<keyword evidence="5" id="KW-1185">Reference proteome</keyword>
<dbReference type="Gene3D" id="3.40.50.2000">
    <property type="entry name" value="Glycogen Phosphorylase B"/>
    <property type="match status" value="2"/>
</dbReference>
<evidence type="ECO:0000313" key="5">
    <source>
        <dbReference type="Proteomes" id="UP001500298"/>
    </source>
</evidence>
<organism evidence="4 5">
    <name type="scientific">Algivirga pacifica</name>
    <dbReference type="NCBI Taxonomy" id="1162670"/>
    <lineage>
        <taxon>Bacteria</taxon>
        <taxon>Pseudomonadati</taxon>
        <taxon>Bacteroidota</taxon>
        <taxon>Cytophagia</taxon>
        <taxon>Cytophagales</taxon>
        <taxon>Flammeovirgaceae</taxon>
        <taxon>Algivirga</taxon>
    </lineage>
</organism>
<reference evidence="5" key="1">
    <citation type="journal article" date="2019" name="Int. J. Syst. Evol. Microbiol.">
        <title>The Global Catalogue of Microorganisms (GCM) 10K type strain sequencing project: providing services to taxonomists for standard genome sequencing and annotation.</title>
        <authorList>
            <consortium name="The Broad Institute Genomics Platform"/>
            <consortium name="The Broad Institute Genome Sequencing Center for Infectious Disease"/>
            <person name="Wu L."/>
            <person name="Ma J."/>
        </authorList>
    </citation>
    <scope>NUCLEOTIDE SEQUENCE [LARGE SCALE GENOMIC DNA]</scope>
    <source>
        <strain evidence="5">JCM 18326</strain>
    </source>
</reference>
<dbReference type="EMBL" id="BAABJX010000017">
    <property type="protein sequence ID" value="GAA4826815.1"/>
    <property type="molecule type" value="Genomic_DNA"/>
</dbReference>
<feature type="domain" description="Glycosyl transferase family 1" evidence="2">
    <location>
        <begin position="190"/>
        <end position="300"/>
    </location>
</feature>
<dbReference type="Pfam" id="PF09314">
    <property type="entry name" value="DUF1972"/>
    <property type="match status" value="1"/>
</dbReference>
<evidence type="ECO:0000256" key="1">
    <source>
        <dbReference type="ARBA" id="ARBA00022679"/>
    </source>
</evidence>
<feature type="domain" description="DUF1972" evidence="3">
    <location>
        <begin position="3"/>
        <end position="174"/>
    </location>
</feature>
<dbReference type="PANTHER" id="PTHR46401">
    <property type="entry name" value="GLYCOSYLTRANSFERASE WBBK-RELATED"/>
    <property type="match status" value="1"/>
</dbReference>
<proteinExistence type="predicted"/>
<accession>A0ABP9D7G3</accession>